<dbReference type="InterPro" id="IPR050789">
    <property type="entry name" value="Diverse_Enzym_Activities"/>
</dbReference>
<accession>F0SS32</accession>
<dbReference type="InterPro" id="IPR011992">
    <property type="entry name" value="EF-hand-dom_pair"/>
</dbReference>
<dbReference type="Gene3D" id="1.10.238.10">
    <property type="entry name" value="EF-hand"/>
    <property type="match status" value="1"/>
</dbReference>
<dbReference type="GO" id="GO:0005509">
    <property type="term" value="F:calcium ion binding"/>
    <property type="evidence" value="ECO:0007669"/>
    <property type="project" value="InterPro"/>
</dbReference>
<dbReference type="Pfam" id="PF13405">
    <property type="entry name" value="EF-hand_6"/>
    <property type="match status" value="1"/>
</dbReference>
<dbReference type="InterPro" id="IPR002048">
    <property type="entry name" value="EF_hand_dom"/>
</dbReference>
<dbReference type="HOGENOM" id="CLU_053332_0_0_0"/>
<protein>
    <submittedName>
        <fullName evidence="2">Beta-lactamase</fullName>
    </submittedName>
</protein>
<dbReference type="KEGG" id="pbs:Plabr_3781"/>
<name>F0SS32_RUBBR</name>
<dbReference type="InterPro" id="IPR001466">
    <property type="entry name" value="Beta-lactam-related"/>
</dbReference>
<dbReference type="AlphaFoldDB" id="F0SS32"/>
<gene>
    <name evidence="2" type="ordered locus">Plabr_3781</name>
</gene>
<evidence type="ECO:0000313" key="3">
    <source>
        <dbReference type="Proteomes" id="UP000006860"/>
    </source>
</evidence>
<dbReference type="PANTHER" id="PTHR43283">
    <property type="entry name" value="BETA-LACTAMASE-RELATED"/>
    <property type="match status" value="1"/>
</dbReference>
<sequence length="424" mass="46525">MLNRLFATILIASVAWLGSIVDAQEGIRSGSDSLHATEAADYSAENGGRAVLVTVDGKVTFERYDNGFGPDTATHLHSATKAFWGPVIAAMIEDGLISSYDELASRTLLEWKDHPRKSRITLRHLLTLSAGLVQDVVNLQGHDRPTLAPDLYKHAIGVSAVREPGATFQYGPSCYYVLGEIMKRKLALQNQTPLDYLKQRILDPIGVKVGNWIHDASGNPHIPNGAHLTARNWAKYGQWLLQGGEWDGKQIVRKELLDELIKPSKANPGHGLTLWLNQPGGQGSIGVAALKSDATDKAGWIYRGGHNDLFAALGAGKCRMYVIPSLNIVVLRQCDSRMDRFDDNTFLSLLLTGQSPDSVARPPNGGRSGDLILRRMDKDGNGKLGRDEAGPQLKRWFDRLDRDGDGLLDESELRAILERRKGTP</sequence>
<dbReference type="STRING" id="756272.Plabr_3781"/>
<reference evidence="3" key="1">
    <citation type="submission" date="2011-02" db="EMBL/GenBank/DDBJ databases">
        <title>The complete genome of Planctomyces brasiliensis DSM 5305.</title>
        <authorList>
            <person name="Lucas S."/>
            <person name="Copeland A."/>
            <person name="Lapidus A."/>
            <person name="Bruce D."/>
            <person name="Goodwin L."/>
            <person name="Pitluck S."/>
            <person name="Kyrpides N."/>
            <person name="Mavromatis K."/>
            <person name="Pagani I."/>
            <person name="Ivanova N."/>
            <person name="Ovchinnikova G."/>
            <person name="Lu M."/>
            <person name="Detter J.C."/>
            <person name="Han C."/>
            <person name="Land M."/>
            <person name="Hauser L."/>
            <person name="Markowitz V."/>
            <person name="Cheng J.-F."/>
            <person name="Hugenholtz P."/>
            <person name="Woyke T."/>
            <person name="Wu D."/>
            <person name="Tindall B."/>
            <person name="Pomrenke H.G."/>
            <person name="Brambilla E."/>
            <person name="Klenk H.-P."/>
            <person name="Eisen J.A."/>
        </authorList>
    </citation>
    <scope>NUCLEOTIDE SEQUENCE [LARGE SCALE GENOMIC DNA]</scope>
    <source>
        <strain evidence="3">ATCC 49424 / DSM 5305 / JCM 21570 / NBRC 103401 / IFAM 1448</strain>
    </source>
</reference>
<dbReference type="EMBL" id="CP002546">
    <property type="protein sequence ID" value="ADY61370.1"/>
    <property type="molecule type" value="Genomic_DNA"/>
</dbReference>
<feature type="domain" description="EF-hand" evidence="1">
    <location>
        <begin position="388"/>
        <end position="423"/>
    </location>
</feature>
<dbReference type="PROSITE" id="PS00018">
    <property type="entry name" value="EF_HAND_1"/>
    <property type="match status" value="1"/>
</dbReference>
<organism evidence="2 3">
    <name type="scientific">Rubinisphaera brasiliensis (strain ATCC 49424 / DSM 5305 / JCM 21570 / IAM 15109 / NBRC 103401 / IFAM 1448)</name>
    <name type="common">Planctomyces brasiliensis</name>
    <dbReference type="NCBI Taxonomy" id="756272"/>
    <lineage>
        <taxon>Bacteria</taxon>
        <taxon>Pseudomonadati</taxon>
        <taxon>Planctomycetota</taxon>
        <taxon>Planctomycetia</taxon>
        <taxon>Planctomycetales</taxon>
        <taxon>Planctomycetaceae</taxon>
        <taxon>Rubinisphaera</taxon>
    </lineage>
</organism>
<dbReference type="RefSeq" id="WP_013630089.1">
    <property type="nucleotide sequence ID" value="NC_015174.1"/>
</dbReference>
<proteinExistence type="predicted"/>
<evidence type="ECO:0000259" key="1">
    <source>
        <dbReference type="PROSITE" id="PS50222"/>
    </source>
</evidence>
<dbReference type="OrthoDB" id="9773047at2"/>
<dbReference type="SUPFAM" id="SSF47473">
    <property type="entry name" value="EF-hand"/>
    <property type="match status" value="1"/>
</dbReference>
<dbReference type="PROSITE" id="PS50222">
    <property type="entry name" value="EF_HAND_2"/>
    <property type="match status" value="1"/>
</dbReference>
<dbReference type="SMART" id="SM00054">
    <property type="entry name" value="EFh"/>
    <property type="match status" value="1"/>
</dbReference>
<dbReference type="SUPFAM" id="SSF56601">
    <property type="entry name" value="beta-lactamase/transpeptidase-like"/>
    <property type="match status" value="1"/>
</dbReference>
<dbReference type="InterPro" id="IPR018247">
    <property type="entry name" value="EF_Hand_1_Ca_BS"/>
</dbReference>
<dbReference type="PANTHER" id="PTHR43283:SF7">
    <property type="entry name" value="BETA-LACTAMASE-RELATED DOMAIN-CONTAINING PROTEIN"/>
    <property type="match status" value="1"/>
</dbReference>
<keyword evidence="3" id="KW-1185">Reference proteome</keyword>
<dbReference type="InterPro" id="IPR012338">
    <property type="entry name" value="Beta-lactam/transpept-like"/>
</dbReference>
<dbReference type="Proteomes" id="UP000006860">
    <property type="component" value="Chromosome"/>
</dbReference>
<dbReference type="Pfam" id="PF00144">
    <property type="entry name" value="Beta-lactamase"/>
    <property type="match status" value="1"/>
</dbReference>
<dbReference type="CDD" id="cd00051">
    <property type="entry name" value="EFh"/>
    <property type="match status" value="1"/>
</dbReference>
<dbReference type="eggNOG" id="COG1680">
    <property type="taxonomic scope" value="Bacteria"/>
</dbReference>
<evidence type="ECO:0000313" key="2">
    <source>
        <dbReference type="EMBL" id="ADY61370.1"/>
    </source>
</evidence>
<dbReference type="Gene3D" id="3.40.710.10">
    <property type="entry name" value="DD-peptidase/beta-lactamase superfamily"/>
    <property type="match status" value="1"/>
</dbReference>